<dbReference type="GO" id="GO:0000271">
    <property type="term" value="P:polysaccharide biosynthetic process"/>
    <property type="evidence" value="ECO:0007669"/>
    <property type="project" value="InterPro"/>
</dbReference>
<protein>
    <submittedName>
        <fullName evidence="1">Capsule polysaccharide biosynthesis protein</fullName>
    </submittedName>
</protein>
<dbReference type="Pfam" id="PF05159">
    <property type="entry name" value="Capsule_synth"/>
    <property type="match status" value="1"/>
</dbReference>
<accession>A0A238J3J3</accession>
<dbReference type="GO" id="GO:0015774">
    <property type="term" value="P:polysaccharide transport"/>
    <property type="evidence" value="ECO:0007669"/>
    <property type="project" value="InterPro"/>
</dbReference>
<evidence type="ECO:0000313" key="1">
    <source>
        <dbReference type="EMBL" id="SMX24735.1"/>
    </source>
</evidence>
<dbReference type="EMBL" id="FXXQ01000010">
    <property type="protein sequence ID" value="SMX24735.1"/>
    <property type="molecule type" value="Genomic_DNA"/>
</dbReference>
<dbReference type="AlphaFoldDB" id="A0A238J3J3"/>
<proteinExistence type="predicted"/>
<organism evidence="1 2">
    <name type="scientific">Boseongicola aestuarii</name>
    <dbReference type="NCBI Taxonomy" id="1470561"/>
    <lineage>
        <taxon>Bacteria</taxon>
        <taxon>Pseudomonadati</taxon>
        <taxon>Pseudomonadota</taxon>
        <taxon>Alphaproteobacteria</taxon>
        <taxon>Rhodobacterales</taxon>
        <taxon>Paracoccaceae</taxon>
        <taxon>Boseongicola</taxon>
    </lineage>
</organism>
<sequence>MSQTLPRHFLFLQGPHGPFFRALAREMQGLGARISRIGLNGGDALGWAGLPGYRAFQGRREGWRDCLEAALDEGVTDLVCYGASRPFHAEARALAQRRGVTVHAFEEGYLRPYWITYERDGTNAESALNALTIVNMRDALAAGGSTPRPAPDAWGDMRQHIFWGAVYHAALVAGRRSYPLYTSHRTPEPMGEFGIYLKHLLTMPVRRLQRRLATGRIRRATFPYHVALCQLSHDANFRDNSSFRTQAEFLELVFAGFAAGAPRHHHLVVKAHPLEDGREGLPDLVRRLSEQYALSGRTHLLTGGKLAQLLDRAESAVTVNSTAAEQVLWRGLPLKVLGKATYNRAEFVSDQPLAAFFAKPDRPDREAYAIYRQFLLATSQIPGGFYANASRKKLLPRLPDLMLAPEGPYMRLAIPAASTRQHIRLVT</sequence>
<keyword evidence="2" id="KW-1185">Reference proteome</keyword>
<reference evidence="1 2" key="1">
    <citation type="submission" date="2017-05" db="EMBL/GenBank/DDBJ databases">
        <authorList>
            <person name="Song R."/>
            <person name="Chenine A.L."/>
            <person name="Ruprecht R.M."/>
        </authorList>
    </citation>
    <scope>NUCLEOTIDE SEQUENCE [LARGE SCALE GENOMIC DNA]</scope>
    <source>
        <strain evidence="1 2">CECT 8489</strain>
    </source>
</reference>
<dbReference type="InterPro" id="IPR007833">
    <property type="entry name" value="Capsule_polysaccharide_synth"/>
</dbReference>
<gene>
    <name evidence="1" type="ORF">BOA8489_02862</name>
</gene>
<dbReference type="OrthoDB" id="9794206at2"/>
<name>A0A238J3J3_9RHOB</name>
<evidence type="ECO:0000313" key="2">
    <source>
        <dbReference type="Proteomes" id="UP000201838"/>
    </source>
</evidence>
<dbReference type="Proteomes" id="UP000201838">
    <property type="component" value="Unassembled WGS sequence"/>
</dbReference>